<dbReference type="AlphaFoldDB" id="D1C3M0"/>
<dbReference type="PIRSF" id="PIRSF010256">
    <property type="entry name" value="CoxE_vWa"/>
    <property type="match status" value="1"/>
</dbReference>
<reference evidence="4" key="1">
    <citation type="submission" date="2009-11" db="EMBL/GenBank/DDBJ databases">
        <title>The complete chromosome 1 of Sphaerobacter thermophilus DSM 20745.</title>
        <authorList>
            <person name="Lucas S."/>
            <person name="Copeland A."/>
            <person name="Lapidus A."/>
            <person name="Glavina del Rio T."/>
            <person name="Dalin E."/>
            <person name="Tice H."/>
            <person name="Bruce D."/>
            <person name="Goodwin L."/>
            <person name="Pitluck S."/>
            <person name="Kyrpides N."/>
            <person name="Mavromatis K."/>
            <person name="Ivanova N."/>
            <person name="Mikhailova N."/>
            <person name="LaButti K.M."/>
            <person name="Clum A."/>
            <person name="Sun H.I."/>
            <person name="Brettin T."/>
            <person name="Detter J.C."/>
            <person name="Han C."/>
            <person name="Larimer F."/>
            <person name="Land M."/>
            <person name="Hauser L."/>
            <person name="Markowitz V."/>
            <person name="Cheng J.F."/>
            <person name="Hugenholtz P."/>
            <person name="Woyke T."/>
            <person name="Wu D."/>
            <person name="Steenblock K."/>
            <person name="Schneider S."/>
            <person name="Pukall R."/>
            <person name="Goeker M."/>
            <person name="Klenk H.P."/>
            <person name="Eisen J.A."/>
        </authorList>
    </citation>
    <scope>NUCLEOTIDE SEQUENCE [LARGE SCALE GENOMIC DNA]</scope>
    <source>
        <strain evidence="4">ATCC 49802 / DSM 20745 / S 6022</strain>
    </source>
</reference>
<feature type="compositionally biased region" description="Basic and acidic residues" evidence="1">
    <location>
        <begin position="400"/>
        <end position="409"/>
    </location>
</feature>
<accession>D1C3M0</accession>
<dbReference type="PANTHER" id="PTHR39338:SF6">
    <property type="entry name" value="BLL5662 PROTEIN"/>
    <property type="match status" value="1"/>
</dbReference>
<protein>
    <submittedName>
        <fullName evidence="3">VWA containing CoxE family protein</fullName>
    </submittedName>
</protein>
<dbReference type="InterPro" id="IPR008912">
    <property type="entry name" value="Uncharacterised_CoxE"/>
</dbReference>
<keyword evidence="4" id="KW-1185">Reference proteome</keyword>
<dbReference type="SUPFAM" id="SSF53300">
    <property type="entry name" value="vWA-like"/>
    <property type="match status" value="1"/>
</dbReference>
<evidence type="ECO:0000259" key="2">
    <source>
        <dbReference type="SMART" id="SM00327"/>
    </source>
</evidence>
<dbReference type="SMART" id="SM00327">
    <property type="entry name" value="VWA"/>
    <property type="match status" value="1"/>
</dbReference>
<dbReference type="Gene3D" id="3.40.50.410">
    <property type="entry name" value="von Willebrand factor, type A domain"/>
    <property type="match status" value="1"/>
</dbReference>
<dbReference type="KEGG" id="sti:Sthe_1402"/>
<evidence type="ECO:0000313" key="3">
    <source>
        <dbReference type="EMBL" id="ACZ38837.1"/>
    </source>
</evidence>
<evidence type="ECO:0000256" key="1">
    <source>
        <dbReference type="SAM" id="MobiDB-lite"/>
    </source>
</evidence>
<dbReference type="eggNOG" id="COG3552">
    <property type="taxonomic scope" value="Bacteria"/>
</dbReference>
<feature type="compositionally biased region" description="Acidic residues" evidence="1">
    <location>
        <begin position="128"/>
        <end position="143"/>
    </location>
</feature>
<sequence length="421" mass="48199">MATPETFVNRAIRFGRALRRAGINTTSGQVMDFVRAVEHIDIGRRSEFREAARACLVTHRDDLEVFDKIFDLYWRAKPDFTAEAPDGVPPDDAIPFEDEEEGEGEGEEQQDGAEREGAEGRRRLEMVESTDEAADLDDSDSESDVFSYSAAEILREKDFADLTEEELAQTRRLMEQLQWRLGKRRSRRKVASPKGRFIDPRRTMRRSLQTAGVPLRISRRQVKLKPRQLVVICDVSGSMDRYSRILLQFIYAIENGMARVEAFVFGTRLTRVTRLLRHRSIDEAMERVAREVQDWSGGTRIGQSLQTFNQEWARRVLRNGAVVLIISDGWDRGDPEVLRQEIAKLQRSSYRLIWLNPLLGSPRYEPLTRGMQAALPYVDDFMPVHNLASLEALAKHLSSIDDHRPERRQQPLMSGTSSPAA</sequence>
<feature type="compositionally biased region" description="Acidic residues" evidence="1">
    <location>
        <begin position="94"/>
        <end position="111"/>
    </location>
</feature>
<dbReference type="InterPro" id="IPR002035">
    <property type="entry name" value="VWF_A"/>
</dbReference>
<dbReference type="Proteomes" id="UP000002027">
    <property type="component" value="Chromosome 1"/>
</dbReference>
<feature type="compositionally biased region" description="Polar residues" evidence="1">
    <location>
        <begin position="411"/>
        <end position="421"/>
    </location>
</feature>
<proteinExistence type="predicted"/>
<dbReference type="RefSeq" id="WP_012871884.1">
    <property type="nucleotide sequence ID" value="NC_013523.1"/>
</dbReference>
<feature type="region of interest" description="Disordered" evidence="1">
    <location>
        <begin position="400"/>
        <end position="421"/>
    </location>
</feature>
<dbReference type="InterPro" id="IPR011195">
    <property type="entry name" value="UCP010256"/>
</dbReference>
<dbReference type="EMBL" id="CP001823">
    <property type="protein sequence ID" value="ACZ38837.1"/>
    <property type="molecule type" value="Genomic_DNA"/>
</dbReference>
<dbReference type="InParanoid" id="D1C3M0"/>
<organism evidence="3 4">
    <name type="scientific">Sphaerobacter thermophilus (strain ATCC 49802 / DSM 20745 / KCCM 41009 / NCIMB 13125 / S 6022)</name>
    <dbReference type="NCBI Taxonomy" id="479434"/>
    <lineage>
        <taxon>Bacteria</taxon>
        <taxon>Pseudomonadati</taxon>
        <taxon>Thermomicrobiota</taxon>
        <taxon>Thermomicrobia</taxon>
        <taxon>Sphaerobacterales</taxon>
        <taxon>Sphaerobacterineae</taxon>
        <taxon>Sphaerobacteraceae</taxon>
        <taxon>Sphaerobacter</taxon>
    </lineage>
</organism>
<dbReference type="InterPro" id="IPR036465">
    <property type="entry name" value="vWFA_dom_sf"/>
</dbReference>
<reference evidence="3 4" key="2">
    <citation type="journal article" date="2010" name="Stand. Genomic Sci.">
        <title>Complete genome sequence of Desulfohalobium retbaense type strain (HR(100)).</title>
        <authorList>
            <person name="Spring S."/>
            <person name="Nolan M."/>
            <person name="Lapidus A."/>
            <person name="Glavina Del Rio T."/>
            <person name="Copeland A."/>
            <person name="Tice H."/>
            <person name="Cheng J.F."/>
            <person name="Lucas S."/>
            <person name="Land M."/>
            <person name="Chen F."/>
            <person name="Bruce D."/>
            <person name="Goodwin L."/>
            <person name="Pitluck S."/>
            <person name="Ivanova N."/>
            <person name="Mavromatis K."/>
            <person name="Mikhailova N."/>
            <person name="Pati A."/>
            <person name="Chen A."/>
            <person name="Palaniappan K."/>
            <person name="Hauser L."/>
            <person name="Chang Y.J."/>
            <person name="Jeffries C.D."/>
            <person name="Munk C."/>
            <person name="Kiss H."/>
            <person name="Chain P."/>
            <person name="Han C."/>
            <person name="Brettin T."/>
            <person name="Detter J.C."/>
            <person name="Schuler E."/>
            <person name="Goker M."/>
            <person name="Rohde M."/>
            <person name="Bristow J."/>
            <person name="Eisen J.A."/>
            <person name="Markowitz V."/>
            <person name="Hugenholtz P."/>
            <person name="Kyrpides N.C."/>
            <person name="Klenk H.P."/>
        </authorList>
    </citation>
    <scope>NUCLEOTIDE SEQUENCE [LARGE SCALE GENOMIC DNA]</scope>
    <source>
        <strain evidence="4">ATCC 49802 / DSM 20745 / S 6022</strain>
    </source>
</reference>
<dbReference type="CDD" id="cd00198">
    <property type="entry name" value="vWFA"/>
    <property type="match status" value="1"/>
</dbReference>
<feature type="region of interest" description="Disordered" evidence="1">
    <location>
        <begin position="81"/>
        <end position="143"/>
    </location>
</feature>
<dbReference type="HOGENOM" id="CLU_042261_0_1_0"/>
<feature type="domain" description="VWFA" evidence="2">
    <location>
        <begin position="226"/>
        <end position="402"/>
    </location>
</feature>
<dbReference type="OrthoDB" id="9790469at2"/>
<dbReference type="STRING" id="479434.Sthe_1402"/>
<gene>
    <name evidence="3" type="ordered locus">Sthe_1402</name>
</gene>
<feature type="compositionally biased region" description="Basic and acidic residues" evidence="1">
    <location>
        <begin position="112"/>
        <end position="126"/>
    </location>
</feature>
<dbReference type="PANTHER" id="PTHR39338">
    <property type="entry name" value="BLL5662 PROTEIN-RELATED"/>
    <property type="match status" value="1"/>
</dbReference>
<dbReference type="Pfam" id="PF05762">
    <property type="entry name" value="VWA_CoxE"/>
    <property type="match status" value="1"/>
</dbReference>
<evidence type="ECO:0000313" key="4">
    <source>
        <dbReference type="Proteomes" id="UP000002027"/>
    </source>
</evidence>
<name>D1C3M0_SPHTD</name>